<proteinExistence type="inferred from homology"/>
<keyword evidence="7" id="KW-0408">Iron</keyword>
<comment type="caution">
    <text evidence="10">The sequence shown here is derived from an EMBL/GenBank/DDBJ whole genome shotgun (WGS) entry which is preliminary data.</text>
</comment>
<reference evidence="10 11" key="1">
    <citation type="journal article" date="2018" name="PLoS Genet.">
        <title>Population sequencing reveals clonal diversity and ancestral inbreeding in the grapevine cultivar Chardonnay.</title>
        <authorList>
            <person name="Roach M.J."/>
            <person name="Johnson D.L."/>
            <person name="Bohlmann J."/>
            <person name="van Vuuren H.J."/>
            <person name="Jones S.J."/>
            <person name="Pretorius I.S."/>
            <person name="Schmidt S.A."/>
            <person name="Borneman A.R."/>
        </authorList>
    </citation>
    <scope>NUCLEOTIDE SEQUENCE [LARGE SCALE GENOMIC DNA]</scope>
    <source>
        <strain evidence="11">cv. Chardonnay</strain>
        <tissue evidence="10">Leaf</tissue>
    </source>
</reference>
<dbReference type="GO" id="GO:0020037">
    <property type="term" value="F:heme binding"/>
    <property type="evidence" value="ECO:0007669"/>
    <property type="project" value="InterPro"/>
</dbReference>
<evidence type="ECO:0000256" key="1">
    <source>
        <dbReference type="ARBA" id="ARBA00001971"/>
    </source>
</evidence>
<dbReference type="GO" id="GO:0016705">
    <property type="term" value="F:oxidoreductase activity, acting on paired donors, with incorporation or reduction of molecular oxygen"/>
    <property type="evidence" value="ECO:0007669"/>
    <property type="project" value="InterPro"/>
</dbReference>
<evidence type="ECO:0000256" key="3">
    <source>
        <dbReference type="ARBA" id="ARBA00010617"/>
    </source>
</evidence>
<name>A0A438EFB1_VITVI</name>
<dbReference type="InterPro" id="IPR036396">
    <property type="entry name" value="Cyt_P450_sf"/>
</dbReference>
<protein>
    <submittedName>
        <fullName evidence="10">Cytochrome P450 71BL1</fullName>
    </submittedName>
</protein>
<evidence type="ECO:0000256" key="2">
    <source>
        <dbReference type="ARBA" id="ARBA00004370"/>
    </source>
</evidence>
<evidence type="ECO:0000256" key="7">
    <source>
        <dbReference type="ARBA" id="ARBA00023004"/>
    </source>
</evidence>
<dbReference type="EMBL" id="QGNW01001303">
    <property type="protein sequence ID" value="RVW46397.1"/>
    <property type="molecule type" value="Genomic_DNA"/>
</dbReference>
<dbReference type="AlphaFoldDB" id="A0A438EFB1"/>
<evidence type="ECO:0000256" key="5">
    <source>
        <dbReference type="ARBA" id="ARBA00022723"/>
    </source>
</evidence>
<organism evidence="10 11">
    <name type="scientific">Vitis vinifera</name>
    <name type="common">Grape</name>
    <dbReference type="NCBI Taxonomy" id="29760"/>
    <lineage>
        <taxon>Eukaryota</taxon>
        <taxon>Viridiplantae</taxon>
        <taxon>Streptophyta</taxon>
        <taxon>Embryophyta</taxon>
        <taxon>Tracheophyta</taxon>
        <taxon>Spermatophyta</taxon>
        <taxon>Magnoliopsida</taxon>
        <taxon>eudicotyledons</taxon>
        <taxon>Gunneridae</taxon>
        <taxon>Pentapetalae</taxon>
        <taxon>rosids</taxon>
        <taxon>Vitales</taxon>
        <taxon>Vitaceae</taxon>
        <taxon>Viteae</taxon>
        <taxon>Vitis</taxon>
    </lineage>
</organism>
<dbReference type="PANTHER" id="PTHR47943:SF8">
    <property type="entry name" value="CYTOCHROME P450"/>
    <property type="match status" value="1"/>
</dbReference>
<evidence type="ECO:0000256" key="4">
    <source>
        <dbReference type="ARBA" id="ARBA00022617"/>
    </source>
</evidence>
<keyword evidence="4" id="KW-0349">Heme</keyword>
<keyword evidence="9" id="KW-0472">Membrane</keyword>
<evidence type="ECO:0000256" key="8">
    <source>
        <dbReference type="ARBA" id="ARBA00023033"/>
    </source>
</evidence>
<keyword evidence="5" id="KW-0479">Metal-binding</keyword>
<dbReference type="GO" id="GO:0004497">
    <property type="term" value="F:monooxygenase activity"/>
    <property type="evidence" value="ECO:0007669"/>
    <property type="project" value="UniProtKB-KW"/>
</dbReference>
<dbReference type="GO" id="GO:0016020">
    <property type="term" value="C:membrane"/>
    <property type="evidence" value="ECO:0007669"/>
    <property type="project" value="UniProtKB-SubCell"/>
</dbReference>
<dbReference type="SUPFAM" id="SSF48264">
    <property type="entry name" value="Cytochrome P450"/>
    <property type="match status" value="1"/>
</dbReference>
<evidence type="ECO:0000256" key="6">
    <source>
        <dbReference type="ARBA" id="ARBA00023002"/>
    </source>
</evidence>
<dbReference type="Gene3D" id="1.10.630.10">
    <property type="entry name" value="Cytochrome P450"/>
    <property type="match status" value="1"/>
</dbReference>
<keyword evidence="8" id="KW-0503">Monooxygenase</keyword>
<dbReference type="GO" id="GO:0005506">
    <property type="term" value="F:iron ion binding"/>
    <property type="evidence" value="ECO:0007669"/>
    <property type="project" value="InterPro"/>
</dbReference>
<sequence length="85" mass="9577">MIPLCSFVSVHQLCIVVSNVTIAKQVMETHELAFASRLEFGSSDHFIYKGSKFIMAEYGPYWRFMKKLCLTKLLAAPTSTSSNIL</sequence>
<dbReference type="Proteomes" id="UP000288805">
    <property type="component" value="Unassembled WGS sequence"/>
</dbReference>
<gene>
    <name evidence="10" type="primary">CYP71BL1</name>
    <name evidence="10" type="ORF">CK203_081747</name>
</gene>
<evidence type="ECO:0000256" key="9">
    <source>
        <dbReference type="ARBA" id="ARBA00023136"/>
    </source>
</evidence>
<comment type="subcellular location">
    <subcellularLocation>
        <location evidence="2">Membrane</location>
    </subcellularLocation>
</comment>
<comment type="cofactor">
    <cofactor evidence="1">
        <name>heme</name>
        <dbReference type="ChEBI" id="CHEBI:30413"/>
    </cofactor>
</comment>
<evidence type="ECO:0000313" key="11">
    <source>
        <dbReference type="Proteomes" id="UP000288805"/>
    </source>
</evidence>
<comment type="similarity">
    <text evidence="3">Belongs to the cytochrome P450 family.</text>
</comment>
<keyword evidence="6" id="KW-0560">Oxidoreductase</keyword>
<dbReference type="PANTHER" id="PTHR47943">
    <property type="entry name" value="CYTOCHROME P450 93A3-LIKE"/>
    <property type="match status" value="1"/>
</dbReference>
<evidence type="ECO:0000313" key="10">
    <source>
        <dbReference type="EMBL" id="RVW46397.1"/>
    </source>
</evidence>
<accession>A0A438EFB1</accession>